<proteinExistence type="predicted"/>
<dbReference type="Pfam" id="PF01841">
    <property type="entry name" value="Transglut_core"/>
    <property type="match status" value="1"/>
</dbReference>
<dbReference type="PANTHER" id="PTHR33490">
    <property type="entry name" value="BLR5614 PROTEIN-RELATED"/>
    <property type="match status" value="1"/>
</dbReference>
<gene>
    <name evidence="2" type="ORF">NE542_14000</name>
</gene>
<dbReference type="InterPro" id="IPR013589">
    <property type="entry name" value="Bac_transglu_N"/>
</dbReference>
<evidence type="ECO:0000259" key="1">
    <source>
        <dbReference type="SMART" id="SM00460"/>
    </source>
</evidence>
<dbReference type="Pfam" id="PF08379">
    <property type="entry name" value="Bact_transglu_N"/>
    <property type="match status" value="1"/>
</dbReference>
<name>A0AAP2UHZ2_9FIRM</name>
<dbReference type="InterPro" id="IPR002931">
    <property type="entry name" value="Transglutaminase-like"/>
</dbReference>
<comment type="caution">
    <text evidence="2">The sequence shown here is derived from an EMBL/GenBank/DDBJ whole genome shotgun (WGS) entry which is preliminary data.</text>
</comment>
<sequence length="258" mass="29808">MKTLEFEYHYKIEFDNEVDQHQFQLRCIPRDGTHQKVLDIHYEITPSTKVTRINDGFGNPTYVGSCIEPHPIFEFHVNGKMITSNIPLNNSHTCYPIYKYFTQLTKPSAEIKEFAKNNKLDTDEKTAWNLMHKIYEHMHYVPGSTNNTTTAANAFQLKNGVCQDYAHILISALRYLHIPARYVAGMMIGEGATHAWVDAYVKDHFIHLDPTNNCEADEKYIKLSHGRDFNDCILDKGLFNSNGQCHQKMEIHVKVNEV</sequence>
<accession>A0AAP2UHZ2</accession>
<dbReference type="SUPFAM" id="SSF54001">
    <property type="entry name" value="Cysteine proteinases"/>
    <property type="match status" value="1"/>
</dbReference>
<feature type="domain" description="Transglutaminase-like" evidence="1">
    <location>
        <begin position="154"/>
        <end position="212"/>
    </location>
</feature>
<dbReference type="SMART" id="SM00460">
    <property type="entry name" value="TGc"/>
    <property type="match status" value="1"/>
</dbReference>
<dbReference type="RefSeq" id="WP_227352194.1">
    <property type="nucleotide sequence ID" value="NZ_JAJDKX010000026.1"/>
</dbReference>
<reference evidence="2" key="1">
    <citation type="submission" date="2022-06" db="EMBL/GenBank/DDBJ databases">
        <title>Isolation of gut microbiota from human fecal samples.</title>
        <authorList>
            <person name="Pamer E.G."/>
            <person name="Barat B."/>
            <person name="Waligurski E."/>
            <person name="Medina S."/>
            <person name="Paddock L."/>
            <person name="Mostad J."/>
        </authorList>
    </citation>
    <scope>NUCLEOTIDE SEQUENCE</scope>
    <source>
        <strain evidence="2">DFI.6.24</strain>
    </source>
</reference>
<dbReference type="AlphaFoldDB" id="A0AAP2UHZ2"/>
<evidence type="ECO:0000313" key="3">
    <source>
        <dbReference type="Proteomes" id="UP001204814"/>
    </source>
</evidence>
<dbReference type="Proteomes" id="UP001204814">
    <property type="component" value="Unassembled WGS sequence"/>
</dbReference>
<dbReference type="PANTHER" id="PTHR33490:SF6">
    <property type="entry name" value="SLL1049 PROTEIN"/>
    <property type="match status" value="1"/>
</dbReference>
<dbReference type="EMBL" id="JANGBO010000022">
    <property type="protein sequence ID" value="MCQ5062930.1"/>
    <property type="molecule type" value="Genomic_DNA"/>
</dbReference>
<dbReference type="Gene3D" id="3.10.620.30">
    <property type="match status" value="1"/>
</dbReference>
<organism evidence="2 3">
    <name type="scientific">Faecalibacillus intestinalis</name>
    <dbReference type="NCBI Taxonomy" id="1982626"/>
    <lineage>
        <taxon>Bacteria</taxon>
        <taxon>Bacillati</taxon>
        <taxon>Bacillota</taxon>
        <taxon>Erysipelotrichia</taxon>
        <taxon>Erysipelotrichales</taxon>
        <taxon>Coprobacillaceae</taxon>
        <taxon>Faecalibacillus</taxon>
    </lineage>
</organism>
<protein>
    <submittedName>
        <fullName evidence="2">Transglutaminase family protein</fullName>
    </submittedName>
</protein>
<dbReference type="InterPro" id="IPR038765">
    <property type="entry name" value="Papain-like_cys_pep_sf"/>
</dbReference>
<evidence type="ECO:0000313" key="2">
    <source>
        <dbReference type="EMBL" id="MCQ5062930.1"/>
    </source>
</evidence>